<keyword evidence="3" id="KW-1185">Reference proteome</keyword>
<evidence type="ECO:0000256" key="1">
    <source>
        <dbReference type="SAM" id="MobiDB-lite"/>
    </source>
</evidence>
<evidence type="ECO:0000313" key="2">
    <source>
        <dbReference type="EMBL" id="KAK8149377.1"/>
    </source>
</evidence>
<gene>
    <name evidence="2" type="ORF">G3M48_007343</name>
</gene>
<name>A0AAW0S4I8_9HYPO</name>
<organism evidence="2 3">
    <name type="scientific">Beauveria asiatica</name>
    <dbReference type="NCBI Taxonomy" id="1069075"/>
    <lineage>
        <taxon>Eukaryota</taxon>
        <taxon>Fungi</taxon>
        <taxon>Dikarya</taxon>
        <taxon>Ascomycota</taxon>
        <taxon>Pezizomycotina</taxon>
        <taxon>Sordariomycetes</taxon>
        <taxon>Hypocreomycetidae</taxon>
        <taxon>Hypocreales</taxon>
        <taxon>Cordycipitaceae</taxon>
        <taxon>Beauveria</taxon>
    </lineage>
</organism>
<evidence type="ECO:0000313" key="3">
    <source>
        <dbReference type="Proteomes" id="UP001397290"/>
    </source>
</evidence>
<feature type="compositionally biased region" description="Acidic residues" evidence="1">
    <location>
        <begin position="281"/>
        <end position="300"/>
    </location>
</feature>
<protein>
    <recommendedName>
        <fullName evidence="4">F-box domain-containing protein</fullName>
    </recommendedName>
</protein>
<evidence type="ECO:0008006" key="4">
    <source>
        <dbReference type="Google" id="ProtNLM"/>
    </source>
</evidence>
<comment type="caution">
    <text evidence="2">The sequence shown here is derived from an EMBL/GenBank/DDBJ whole genome shotgun (WGS) entry which is preliminary data.</text>
</comment>
<dbReference type="EMBL" id="JAAHCF010000052">
    <property type="protein sequence ID" value="KAK8149377.1"/>
    <property type="molecule type" value="Genomic_DNA"/>
</dbReference>
<dbReference type="Proteomes" id="UP001397290">
    <property type="component" value="Unassembled WGS sequence"/>
</dbReference>
<dbReference type="AlphaFoldDB" id="A0AAW0S4I8"/>
<proteinExistence type="predicted"/>
<sequence>MSPTPPWPTPPAGTRAPHRVSVHSLPNELLACVLSQLDASSSIEKRFRDDASTLIDDYYAARGDRPSRQHPLKSLSLVSRKWRAAALPYLFRHVLWTFRRLEEPAAAAAAAAAAPAALGATPGFEVLAFLREHGLAPAVDSITLYVPCPEHLIDDPTEVVGRFGLVPSATLAETTTTTTTMQGVEGVEGGEGDAESVVSSETASLVLADANRHTTWSNTWFWDLLFSVVDPLRVSILAAPVVLATMLSRKVYTRCQPLMMTRYHLLSVSRADRSSLPIELEVEGDDDGDDDDDDDDDDGPAEPTPTTTDPHIPMCANLPCELFARRRWTTLLANEGSSVSIYKTDAYGQTPPSPLLSLLASHDPATRRFLRRHLHRLVYVAIMPMATHFRAMLTALARLPPSRLAEIFVQIMPRGVDLDHLRYHLDPDDAGALFEGLDIQDLVMERDIVYGMLFKAIFVPGPRPEWESLRVFETGDADDDTVAWAEAIETVRASTSCWYVAERGRFVRDLVREEARRKRETSSDAAMSSASGAL</sequence>
<feature type="region of interest" description="Disordered" evidence="1">
    <location>
        <begin position="281"/>
        <end position="313"/>
    </location>
</feature>
<accession>A0AAW0S4I8</accession>
<reference evidence="2 3" key="1">
    <citation type="submission" date="2020-02" db="EMBL/GenBank/DDBJ databases">
        <title>Comparative genomics of the hypocrealean fungal genus Beauvera.</title>
        <authorList>
            <person name="Showalter D.N."/>
            <person name="Bushley K.E."/>
            <person name="Rehner S.A."/>
        </authorList>
    </citation>
    <scope>NUCLEOTIDE SEQUENCE [LARGE SCALE GENOMIC DNA]</scope>
    <source>
        <strain evidence="2 3">ARSEF4384</strain>
    </source>
</reference>